<gene>
    <name evidence="2" type="ORF">H5410_021482</name>
</gene>
<feature type="compositionally biased region" description="Polar residues" evidence="1">
    <location>
        <begin position="106"/>
        <end position="116"/>
    </location>
</feature>
<evidence type="ECO:0000313" key="3">
    <source>
        <dbReference type="Proteomes" id="UP000824120"/>
    </source>
</evidence>
<dbReference type="EMBL" id="JACXVP010000004">
    <property type="protein sequence ID" value="KAG5610201.1"/>
    <property type="molecule type" value="Genomic_DNA"/>
</dbReference>
<evidence type="ECO:0000256" key="1">
    <source>
        <dbReference type="SAM" id="MobiDB-lite"/>
    </source>
</evidence>
<name>A0A9J5ZBH0_SOLCO</name>
<keyword evidence="3" id="KW-1185">Reference proteome</keyword>
<organism evidence="2 3">
    <name type="scientific">Solanum commersonii</name>
    <name type="common">Commerson's wild potato</name>
    <name type="synonym">Commerson's nightshade</name>
    <dbReference type="NCBI Taxonomy" id="4109"/>
    <lineage>
        <taxon>Eukaryota</taxon>
        <taxon>Viridiplantae</taxon>
        <taxon>Streptophyta</taxon>
        <taxon>Embryophyta</taxon>
        <taxon>Tracheophyta</taxon>
        <taxon>Spermatophyta</taxon>
        <taxon>Magnoliopsida</taxon>
        <taxon>eudicotyledons</taxon>
        <taxon>Gunneridae</taxon>
        <taxon>Pentapetalae</taxon>
        <taxon>asterids</taxon>
        <taxon>lamiids</taxon>
        <taxon>Solanales</taxon>
        <taxon>Solanaceae</taxon>
        <taxon>Solanoideae</taxon>
        <taxon>Solaneae</taxon>
        <taxon>Solanum</taxon>
    </lineage>
</organism>
<accession>A0A9J5ZBH0</accession>
<reference evidence="2 3" key="1">
    <citation type="submission" date="2020-09" db="EMBL/GenBank/DDBJ databases">
        <title>De no assembly of potato wild relative species, Solanum commersonii.</title>
        <authorList>
            <person name="Cho K."/>
        </authorList>
    </citation>
    <scope>NUCLEOTIDE SEQUENCE [LARGE SCALE GENOMIC DNA]</scope>
    <source>
        <strain evidence="2">LZ3.2</strain>
        <tissue evidence="2">Leaf</tissue>
    </source>
</reference>
<feature type="compositionally biased region" description="Basic residues" evidence="1">
    <location>
        <begin position="119"/>
        <end position="130"/>
    </location>
</feature>
<feature type="compositionally biased region" description="Basic and acidic residues" evidence="1">
    <location>
        <begin position="91"/>
        <end position="104"/>
    </location>
</feature>
<dbReference type="AlphaFoldDB" id="A0A9J5ZBH0"/>
<comment type="caution">
    <text evidence="2">The sequence shown here is derived from an EMBL/GenBank/DDBJ whole genome shotgun (WGS) entry which is preliminary data.</text>
</comment>
<dbReference type="Proteomes" id="UP000824120">
    <property type="component" value="Chromosome 4"/>
</dbReference>
<proteinExistence type="predicted"/>
<protein>
    <submittedName>
        <fullName evidence="2">Uncharacterized protein</fullName>
    </submittedName>
</protein>
<sequence length="130" mass="14907">MWRIYRNRRRHKTLNLSLLGSNLCWEQHTRNSEAIRDSKRDGGYEIMILEDLHTKIRLAGRNNAGKKENASLEEGQVGSFKLKAEAQLCPADKRARAQEGEKAKQKSQGGQSLTSKDNLKRKVQPKHKQI</sequence>
<feature type="region of interest" description="Disordered" evidence="1">
    <location>
        <begin position="91"/>
        <end position="130"/>
    </location>
</feature>
<evidence type="ECO:0000313" key="2">
    <source>
        <dbReference type="EMBL" id="KAG5610201.1"/>
    </source>
</evidence>